<protein>
    <submittedName>
        <fullName evidence="2">DUF1858 domain-containing protein</fullName>
    </submittedName>
</protein>
<reference evidence="2" key="1">
    <citation type="submission" date="2019-08" db="EMBL/GenBank/DDBJ databases">
        <title>Genomic characterization of a novel candidate phylum (ARYD3) from a high temperature, high salinity tertiary oil reservoir in north central Oklahoma, USA.</title>
        <authorList>
            <person name="Youssef N.H."/>
            <person name="Yadav A."/>
            <person name="Elshahed M.S."/>
        </authorList>
    </citation>
    <scope>NUCLEOTIDE SEQUENCE [LARGE SCALE GENOMIC DNA]</scope>
    <source>
        <strain evidence="2">ARYD3</strain>
    </source>
</reference>
<gene>
    <name evidence="2" type="ORF">FXF47_06695</name>
</gene>
<organism evidence="2 3">
    <name type="scientific">Candidatus Mcinerneyibacterium aminivorans</name>
    <dbReference type="NCBI Taxonomy" id="2703815"/>
    <lineage>
        <taxon>Bacteria</taxon>
        <taxon>Candidatus Macinerneyibacteriota</taxon>
        <taxon>Candidatus Mcinerneyibacteria</taxon>
        <taxon>Candidatus Mcinerneyibacteriales</taxon>
        <taxon>Candidatus Mcinerneyibacteriaceae</taxon>
        <taxon>Candidatus Mcinerneyibacterium</taxon>
    </lineage>
</organism>
<dbReference type="InterPro" id="IPR038062">
    <property type="entry name" value="ScdA-like_N_sf"/>
</dbReference>
<evidence type="ECO:0000313" key="2">
    <source>
        <dbReference type="EMBL" id="TYB30867.1"/>
    </source>
</evidence>
<accession>A0A5D0MAX6</accession>
<proteinExistence type="predicted"/>
<dbReference type="AlphaFoldDB" id="A0A5D0MAX6"/>
<comment type="caution">
    <text evidence="2">The sequence shown here is derived from an EMBL/GenBank/DDBJ whole genome shotgun (WGS) entry which is preliminary data.</text>
</comment>
<evidence type="ECO:0000313" key="3">
    <source>
        <dbReference type="Proteomes" id="UP000324143"/>
    </source>
</evidence>
<dbReference type="PANTHER" id="PTHR39341">
    <property type="entry name" value="BSL7085 PROTEIN"/>
    <property type="match status" value="1"/>
</dbReference>
<dbReference type="Gene3D" id="1.10.3910.10">
    <property type="entry name" value="SP0561-like"/>
    <property type="match status" value="1"/>
</dbReference>
<evidence type="ECO:0000259" key="1">
    <source>
        <dbReference type="Pfam" id="PF08984"/>
    </source>
</evidence>
<dbReference type="Proteomes" id="UP000324143">
    <property type="component" value="Unassembled WGS sequence"/>
</dbReference>
<dbReference type="SUPFAM" id="SSF140683">
    <property type="entry name" value="SP0561-like"/>
    <property type="match status" value="1"/>
</dbReference>
<dbReference type="EMBL" id="VSIX01000065">
    <property type="protein sequence ID" value="TYB30867.1"/>
    <property type="molecule type" value="Genomic_DNA"/>
</dbReference>
<dbReference type="NCBIfam" id="TIGR03980">
    <property type="entry name" value="prismane_assoc"/>
    <property type="match status" value="1"/>
</dbReference>
<dbReference type="PANTHER" id="PTHR39341:SF1">
    <property type="entry name" value="DUF1858 DOMAIN-CONTAINING PROTEIN"/>
    <property type="match status" value="1"/>
</dbReference>
<dbReference type="InterPro" id="IPR015077">
    <property type="entry name" value="DUF1858"/>
</dbReference>
<feature type="domain" description="DUF1858" evidence="1">
    <location>
        <begin position="4"/>
        <end position="56"/>
    </location>
</feature>
<keyword evidence="3" id="KW-1185">Reference proteome</keyword>
<name>A0A5D0MAX6_9BACT</name>
<sequence>MAKITKDMQLKEIISKYPEIAQELQKMGLGCVGCFAAQFETLEQGLRVHGMNVDDVVKKLNETLNEDEE</sequence>
<dbReference type="InterPro" id="IPR023883">
    <property type="entry name" value="CHP03980_redox-disulphide"/>
</dbReference>
<dbReference type="Pfam" id="PF08984">
    <property type="entry name" value="DUF1858"/>
    <property type="match status" value="1"/>
</dbReference>